<evidence type="ECO:0000313" key="5">
    <source>
        <dbReference type="EMBL" id="KAJ7767800.1"/>
    </source>
</evidence>
<dbReference type="GO" id="GO:0016740">
    <property type="term" value="F:transferase activity"/>
    <property type="evidence" value="ECO:0007669"/>
    <property type="project" value="UniProtKB-KW"/>
</dbReference>
<dbReference type="AlphaFoldDB" id="A0AAD7JM72"/>
<dbReference type="Gene3D" id="3.40.640.10">
    <property type="entry name" value="Type I PLP-dependent aspartate aminotransferase-like (Major domain)"/>
    <property type="match status" value="1"/>
</dbReference>
<dbReference type="Proteomes" id="UP001215598">
    <property type="component" value="Unassembled WGS sequence"/>
</dbReference>
<dbReference type="PANTHER" id="PTHR42735:SF4">
    <property type="entry name" value="PYRIDOXAL PHOSPHATE-DEPENDENT DECARBOXYLASE FAMILY PROTEIN"/>
    <property type="match status" value="1"/>
</dbReference>
<organism evidence="5 6">
    <name type="scientific">Mycena metata</name>
    <dbReference type="NCBI Taxonomy" id="1033252"/>
    <lineage>
        <taxon>Eukaryota</taxon>
        <taxon>Fungi</taxon>
        <taxon>Dikarya</taxon>
        <taxon>Basidiomycota</taxon>
        <taxon>Agaricomycotina</taxon>
        <taxon>Agaricomycetes</taxon>
        <taxon>Agaricomycetidae</taxon>
        <taxon>Agaricales</taxon>
        <taxon>Marasmiineae</taxon>
        <taxon>Mycenaceae</taxon>
        <taxon>Mycena</taxon>
    </lineage>
</organism>
<protein>
    <submittedName>
        <fullName evidence="5">Pyridoxal phosphate-dependent transferase</fullName>
    </submittedName>
</protein>
<dbReference type="InterPro" id="IPR002129">
    <property type="entry name" value="PyrdxlP-dep_de-COase"/>
</dbReference>
<keyword evidence="2 4" id="KW-0663">Pyridoxal phosphate</keyword>
<dbReference type="GO" id="GO:0030170">
    <property type="term" value="F:pyridoxal phosphate binding"/>
    <property type="evidence" value="ECO:0007669"/>
    <property type="project" value="InterPro"/>
</dbReference>
<evidence type="ECO:0000256" key="1">
    <source>
        <dbReference type="ARBA" id="ARBA00001933"/>
    </source>
</evidence>
<dbReference type="GO" id="GO:0016830">
    <property type="term" value="F:carbon-carbon lyase activity"/>
    <property type="evidence" value="ECO:0007669"/>
    <property type="project" value="InterPro"/>
</dbReference>
<evidence type="ECO:0000256" key="4">
    <source>
        <dbReference type="PIRSR" id="PIRSR602129-50"/>
    </source>
</evidence>
<dbReference type="InterPro" id="IPR015421">
    <property type="entry name" value="PyrdxlP-dep_Trfase_major"/>
</dbReference>
<name>A0AAD7JM72_9AGAR</name>
<sequence length="1042" mass="114743">MHLKTLVERQPGTASASTHAAVGAWFLGPKAENSEFLRSALSLIVDQVAKGRREYFKDDKIFIDDEMKSHPEYKAQLGKIEANLKMLSGLLATHSCPSFSPRYAGHQTFDTTLPAILGYVVGLLYNQNNLSPEIGPLTSWLEYVVGQQLCKMVGYAYNKVYSEPGLQASVEKPGDRVGWGHITGSGSVANLESMWFVARNLKFYALSLKTAMAPSHPLAFVASTFRVRAYELDNTTASMRPTDKLFAHCSPWQLLNLTPDQVLGLAGRLTTEYGVSAAFVEKVMEKYIIQTVGKDALEAEFKIAPCRYLISATNHYSWPKAAAITGIGSNNLVEIAIDERARMNTTDLDDKLRFCLDNHIAVYAVVAIMGSTEHGAVDPLSAVLALREKYQALGLSFLVHADAAWGGYFATLTIPDPDPAAAAVLTANEFVPALALMEYTKRELGYLRHADSVTVDPHKTGYIPYPAGGLCYRDGRLRFLVTWSSPYLNTDGGGVEAMGVYGVEGSKPGAAACATWLSHRVIGLHANGYGRLLGEAMFTSVKMYSQWATMSLRSSSLVAVPFTKLPAEEDGRPKWEVEAQRLYIQNNIVNRDNAELMRDAEAMKLVQRMGSDLMINNFCCNFKIDGRINRDVGEANRLNRRIYERLSIQKVTDNILERPVIIFSTVFSQARYGPALTSYKSRLGLEGNGDLVTLCNISKTPFPTAGNFVKELADEFQRVAEEEIQNCYRRIQVMPDFHTFVVQGTTNPFHLVQLPMFNVGNHRQQLIIKVTIPENDLKTWNAHRKRYPCAVFMVHNAFKAEISTILEQGAFSGMITNGLPAAYGPAAHSLHGISGVPARIEIEGIVKNRPLHPKYLDEAYPAQMPFYVYGSLAQTHLDHMLLRAPNAQLSAGNVTLTLDDMDEHRTRIEAGLGRGLIAVAEDKPEYAMQPFSDAHPPAFFAPWAEGIRVTLYADADRCGPGLIGHLGKPVATGTIGLGSNVFADWAYLNDDGLGGSADEGQLAAMTKSRFVVRLPADEFGRKLAVRRGWKDMVEAAAMKVAC</sequence>
<dbReference type="SUPFAM" id="SSF53383">
    <property type="entry name" value="PLP-dependent transferases"/>
    <property type="match status" value="1"/>
</dbReference>
<dbReference type="EMBL" id="JARKIB010000021">
    <property type="protein sequence ID" value="KAJ7767800.1"/>
    <property type="molecule type" value="Genomic_DNA"/>
</dbReference>
<keyword evidence="5" id="KW-0808">Transferase</keyword>
<comment type="caution">
    <text evidence="5">The sequence shown here is derived from an EMBL/GenBank/DDBJ whole genome shotgun (WGS) entry which is preliminary data.</text>
</comment>
<keyword evidence="3" id="KW-0456">Lyase</keyword>
<dbReference type="InterPro" id="IPR050477">
    <property type="entry name" value="GrpII_AminoAcid_Decarb"/>
</dbReference>
<evidence type="ECO:0000256" key="2">
    <source>
        <dbReference type="ARBA" id="ARBA00022898"/>
    </source>
</evidence>
<feature type="modified residue" description="N6-(pyridoxal phosphate)lysine" evidence="4">
    <location>
        <position position="459"/>
    </location>
</feature>
<evidence type="ECO:0000256" key="3">
    <source>
        <dbReference type="ARBA" id="ARBA00023239"/>
    </source>
</evidence>
<evidence type="ECO:0000313" key="6">
    <source>
        <dbReference type="Proteomes" id="UP001215598"/>
    </source>
</evidence>
<dbReference type="GO" id="GO:0019752">
    <property type="term" value="P:carboxylic acid metabolic process"/>
    <property type="evidence" value="ECO:0007669"/>
    <property type="project" value="InterPro"/>
</dbReference>
<reference evidence="5" key="1">
    <citation type="submission" date="2023-03" db="EMBL/GenBank/DDBJ databases">
        <title>Massive genome expansion in bonnet fungi (Mycena s.s.) driven by repeated elements and novel gene families across ecological guilds.</title>
        <authorList>
            <consortium name="Lawrence Berkeley National Laboratory"/>
            <person name="Harder C.B."/>
            <person name="Miyauchi S."/>
            <person name="Viragh M."/>
            <person name="Kuo A."/>
            <person name="Thoen E."/>
            <person name="Andreopoulos B."/>
            <person name="Lu D."/>
            <person name="Skrede I."/>
            <person name="Drula E."/>
            <person name="Henrissat B."/>
            <person name="Morin E."/>
            <person name="Kohler A."/>
            <person name="Barry K."/>
            <person name="LaButti K."/>
            <person name="Morin E."/>
            <person name="Salamov A."/>
            <person name="Lipzen A."/>
            <person name="Mereny Z."/>
            <person name="Hegedus B."/>
            <person name="Baldrian P."/>
            <person name="Stursova M."/>
            <person name="Weitz H."/>
            <person name="Taylor A."/>
            <person name="Grigoriev I.V."/>
            <person name="Nagy L.G."/>
            <person name="Martin F."/>
            <person name="Kauserud H."/>
        </authorList>
    </citation>
    <scope>NUCLEOTIDE SEQUENCE</scope>
    <source>
        <strain evidence="5">CBHHK182m</strain>
    </source>
</reference>
<dbReference type="PANTHER" id="PTHR42735">
    <property type="match status" value="1"/>
</dbReference>
<dbReference type="InterPro" id="IPR015424">
    <property type="entry name" value="PyrdxlP-dep_Trfase"/>
</dbReference>
<proteinExistence type="predicted"/>
<keyword evidence="6" id="KW-1185">Reference proteome</keyword>
<comment type="cofactor">
    <cofactor evidence="1 4">
        <name>pyridoxal 5'-phosphate</name>
        <dbReference type="ChEBI" id="CHEBI:597326"/>
    </cofactor>
</comment>
<accession>A0AAD7JM72</accession>
<dbReference type="Pfam" id="PF00282">
    <property type="entry name" value="Pyridoxal_deC"/>
    <property type="match status" value="1"/>
</dbReference>
<gene>
    <name evidence="5" type="ORF">B0H16DRAFT_1520786</name>
</gene>